<dbReference type="AlphaFoldDB" id="A0A8J7L739"/>
<feature type="chain" id="PRO_5035316971" evidence="2">
    <location>
        <begin position="21"/>
        <end position="59"/>
    </location>
</feature>
<evidence type="ECO:0000313" key="3">
    <source>
        <dbReference type="EMBL" id="MBH8561715.1"/>
    </source>
</evidence>
<accession>A0A8J7L739</accession>
<protein>
    <submittedName>
        <fullName evidence="3">Uncharacterized protein</fullName>
    </submittedName>
</protein>
<sequence length="59" mass="6367">MKTKKLFYSLIGLFTSSAIASLAVGIAGLVILNHAQAQVLNSEHDSHHPSKEYSQSAQK</sequence>
<keyword evidence="1" id="KW-0472">Membrane</keyword>
<keyword evidence="2" id="KW-0732">Signal</keyword>
<feature type="transmembrane region" description="Helical" evidence="1">
    <location>
        <begin position="6"/>
        <end position="32"/>
    </location>
</feature>
<evidence type="ECO:0000256" key="2">
    <source>
        <dbReference type="SAM" id="SignalP"/>
    </source>
</evidence>
<reference evidence="3 4" key="1">
    <citation type="journal article" date="2021" name="Int. J. Syst. Evol. Microbiol.">
        <title>Amazonocrinis nigriterrae gen. nov., sp. nov., Atlanticothrix silvestris gen. nov., sp. nov. and Dendronalium phyllosphericum gen. nov., sp. nov., nostocacean cyanobacteria from Brazilian environments.</title>
        <authorList>
            <person name="Alvarenga D.O."/>
            <person name="Andreote A.P.D."/>
            <person name="Branco L.H.Z."/>
            <person name="Delbaje E."/>
            <person name="Cruz R.B."/>
            <person name="Varani A.M."/>
            <person name="Fiore M.F."/>
        </authorList>
    </citation>
    <scope>NUCLEOTIDE SEQUENCE [LARGE SCALE GENOMIC DNA]</scope>
    <source>
        <strain evidence="3 4">CENA67</strain>
    </source>
</reference>
<keyword evidence="4" id="KW-1185">Reference proteome</keyword>
<gene>
    <name evidence="3" type="ORF">I8748_05895</name>
</gene>
<organism evidence="3 4">
    <name type="scientific">Amazonocrinis nigriterrae CENA67</name>
    <dbReference type="NCBI Taxonomy" id="2794033"/>
    <lineage>
        <taxon>Bacteria</taxon>
        <taxon>Bacillati</taxon>
        <taxon>Cyanobacteriota</taxon>
        <taxon>Cyanophyceae</taxon>
        <taxon>Nostocales</taxon>
        <taxon>Nostocaceae</taxon>
        <taxon>Amazonocrinis</taxon>
        <taxon>Amazonocrinis nigriterrae</taxon>
    </lineage>
</organism>
<feature type="signal peptide" evidence="2">
    <location>
        <begin position="1"/>
        <end position="20"/>
    </location>
</feature>
<proteinExistence type="predicted"/>
<evidence type="ECO:0000256" key="1">
    <source>
        <dbReference type="SAM" id="Phobius"/>
    </source>
</evidence>
<dbReference type="EMBL" id="JAECZC010000007">
    <property type="protein sequence ID" value="MBH8561715.1"/>
    <property type="molecule type" value="Genomic_DNA"/>
</dbReference>
<keyword evidence="1" id="KW-1133">Transmembrane helix</keyword>
<evidence type="ECO:0000313" key="4">
    <source>
        <dbReference type="Proteomes" id="UP000632766"/>
    </source>
</evidence>
<comment type="caution">
    <text evidence="3">The sequence shown here is derived from an EMBL/GenBank/DDBJ whole genome shotgun (WGS) entry which is preliminary data.</text>
</comment>
<name>A0A8J7L739_9NOST</name>
<dbReference type="Proteomes" id="UP000632766">
    <property type="component" value="Unassembled WGS sequence"/>
</dbReference>
<keyword evidence="1" id="KW-0812">Transmembrane</keyword>
<dbReference type="RefSeq" id="WP_198123856.1">
    <property type="nucleotide sequence ID" value="NZ_JAECZC010000007.1"/>
</dbReference>